<dbReference type="CDD" id="cd00184">
    <property type="entry name" value="TNF"/>
    <property type="match status" value="1"/>
</dbReference>
<proteinExistence type="inferred from homology"/>
<comment type="similarity">
    <text evidence="3">Belongs to the tumor necrosis factor family.</text>
</comment>
<keyword evidence="8 20" id="KW-0812">Transmembrane</keyword>
<evidence type="ECO:0000256" key="19">
    <source>
        <dbReference type="PIRSR" id="PIRSR038013-50"/>
    </source>
</evidence>
<dbReference type="GO" id="GO:0005164">
    <property type="term" value="F:tumor necrosis factor receptor binding"/>
    <property type="evidence" value="ECO:0007669"/>
    <property type="project" value="InterPro"/>
</dbReference>
<evidence type="ECO:0000259" key="21">
    <source>
        <dbReference type="PROSITE" id="PS50049"/>
    </source>
</evidence>
<evidence type="ECO:0000256" key="20">
    <source>
        <dbReference type="SAM" id="Phobius"/>
    </source>
</evidence>
<dbReference type="SUPFAM" id="SSF49842">
    <property type="entry name" value="TNF-like"/>
    <property type="match status" value="1"/>
</dbReference>
<evidence type="ECO:0000256" key="7">
    <source>
        <dbReference type="ARBA" id="ARBA00022553"/>
    </source>
</evidence>
<keyword evidence="23" id="KW-1185">Reference proteome</keyword>
<keyword evidence="10 19" id="KW-0479">Metal-binding</keyword>
<keyword evidence="5" id="KW-0202">Cytokine</keyword>
<evidence type="ECO:0000256" key="16">
    <source>
        <dbReference type="ARBA" id="ARBA00063957"/>
    </source>
</evidence>
<dbReference type="PROSITE" id="PS50049">
    <property type="entry name" value="THD_2"/>
    <property type="match status" value="1"/>
</dbReference>
<dbReference type="InterPro" id="IPR006052">
    <property type="entry name" value="TNF_dom"/>
</dbReference>
<dbReference type="GO" id="GO:0006915">
    <property type="term" value="P:apoptotic process"/>
    <property type="evidence" value="ECO:0007669"/>
    <property type="project" value="UniProtKB-KW"/>
</dbReference>
<evidence type="ECO:0000256" key="17">
    <source>
        <dbReference type="ARBA" id="ARBA00074586"/>
    </source>
</evidence>
<evidence type="ECO:0000256" key="1">
    <source>
        <dbReference type="ARBA" id="ARBA00004401"/>
    </source>
</evidence>
<evidence type="ECO:0000313" key="23">
    <source>
        <dbReference type="Proteomes" id="UP000823561"/>
    </source>
</evidence>
<dbReference type="GO" id="GO:0005886">
    <property type="term" value="C:plasma membrane"/>
    <property type="evidence" value="ECO:0007669"/>
    <property type="project" value="UniProtKB-SubCell"/>
</dbReference>
<evidence type="ECO:0000256" key="13">
    <source>
        <dbReference type="ARBA" id="ARBA00022989"/>
    </source>
</evidence>
<dbReference type="PANTHER" id="PTHR11471:SF27">
    <property type="entry name" value="TUMOR NECROSIS FACTOR LIGAND SUPERFAMILY MEMBER 10"/>
    <property type="match status" value="1"/>
</dbReference>
<keyword evidence="7" id="KW-0597">Phosphoprotein</keyword>
<dbReference type="FunFam" id="2.60.120.40:FF:000014">
    <property type="entry name" value="Tumor necrosis factor ligand superfamily member"/>
    <property type="match status" value="1"/>
</dbReference>
<keyword evidence="6" id="KW-0964">Secreted</keyword>
<keyword evidence="13 20" id="KW-1133">Transmembrane helix</keyword>
<evidence type="ECO:0000256" key="4">
    <source>
        <dbReference type="ARBA" id="ARBA00022475"/>
    </source>
</evidence>
<keyword evidence="11 19" id="KW-0862">Zinc</keyword>
<dbReference type="Pfam" id="PF00229">
    <property type="entry name" value="TNF"/>
    <property type="match status" value="1"/>
</dbReference>
<reference evidence="22 23" key="1">
    <citation type="submission" date="2020-10" db="EMBL/GenBank/DDBJ databases">
        <title>Chromosome-scale genome assembly of the Allis shad, Alosa alosa.</title>
        <authorList>
            <person name="Margot Z."/>
            <person name="Christophe K."/>
            <person name="Cabau C."/>
            <person name="Louis A."/>
            <person name="Berthelot C."/>
            <person name="Parey E."/>
            <person name="Roest Crollius H."/>
            <person name="Montfort J."/>
            <person name="Robinson-Rechavi M."/>
            <person name="Bucao C."/>
            <person name="Bouchez O."/>
            <person name="Gislard M."/>
            <person name="Lluch J."/>
            <person name="Milhes M."/>
            <person name="Lampietro C."/>
            <person name="Lopez Roques C."/>
            <person name="Donnadieu C."/>
            <person name="Braasch I."/>
            <person name="Desvignes T."/>
            <person name="Postlethwait J."/>
            <person name="Bobe J."/>
            <person name="Guiguen Y."/>
        </authorList>
    </citation>
    <scope>NUCLEOTIDE SEQUENCE [LARGE SCALE GENOMIC DNA]</scope>
    <source>
        <strain evidence="22">M-15738</strain>
        <tissue evidence="22">Blood</tissue>
    </source>
</reference>
<evidence type="ECO:0000256" key="3">
    <source>
        <dbReference type="ARBA" id="ARBA00008670"/>
    </source>
</evidence>
<comment type="subcellular location">
    <subcellularLocation>
        <location evidence="1">Cell membrane</location>
        <topology evidence="1">Single-pass type II membrane protein</topology>
    </subcellularLocation>
    <subcellularLocation>
        <location evidence="2">Secreted</location>
    </subcellularLocation>
</comment>
<evidence type="ECO:0000256" key="15">
    <source>
        <dbReference type="ARBA" id="ARBA00055277"/>
    </source>
</evidence>
<feature type="binding site" evidence="19">
    <location>
        <position position="227"/>
    </location>
    <ligand>
        <name>Zn(2+)</name>
        <dbReference type="ChEBI" id="CHEBI:29105"/>
        <note>ligand shared between all trimeric partners</note>
    </ligand>
</feature>
<dbReference type="GO" id="GO:0005125">
    <property type="term" value="F:cytokine activity"/>
    <property type="evidence" value="ECO:0007669"/>
    <property type="project" value="UniProtKB-KW"/>
</dbReference>
<dbReference type="AlphaFoldDB" id="A0AAV6HFU4"/>
<evidence type="ECO:0000256" key="18">
    <source>
        <dbReference type="ARBA" id="ARBA00083215"/>
    </source>
</evidence>
<evidence type="ECO:0000256" key="2">
    <source>
        <dbReference type="ARBA" id="ARBA00004613"/>
    </source>
</evidence>
<evidence type="ECO:0000256" key="9">
    <source>
        <dbReference type="ARBA" id="ARBA00022703"/>
    </source>
</evidence>
<gene>
    <name evidence="22" type="ORF">AALO_G00012380</name>
</gene>
<organism evidence="22 23">
    <name type="scientific">Alosa alosa</name>
    <name type="common">allis shad</name>
    <dbReference type="NCBI Taxonomy" id="278164"/>
    <lineage>
        <taxon>Eukaryota</taxon>
        <taxon>Metazoa</taxon>
        <taxon>Chordata</taxon>
        <taxon>Craniata</taxon>
        <taxon>Vertebrata</taxon>
        <taxon>Euteleostomi</taxon>
        <taxon>Actinopterygii</taxon>
        <taxon>Neopterygii</taxon>
        <taxon>Teleostei</taxon>
        <taxon>Clupei</taxon>
        <taxon>Clupeiformes</taxon>
        <taxon>Clupeoidei</taxon>
        <taxon>Clupeidae</taxon>
        <taxon>Alosa</taxon>
    </lineage>
</organism>
<dbReference type="PANTHER" id="PTHR11471">
    <property type="entry name" value="TUMOR NECROSIS FACTOR FAMILY MEMBER"/>
    <property type="match status" value="1"/>
</dbReference>
<dbReference type="Gene3D" id="2.60.120.40">
    <property type="match status" value="1"/>
</dbReference>
<dbReference type="Proteomes" id="UP000823561">
    <property type="component" value="Chromosome 1"/>
</dbReference>
<dbReference type="GO" id="GO:0006955">
    <property type="term" value="P:immune response"/>
    <property type="evidence" value="ECO:0007669"/>
    <property type="project" value="InterPro"/>
</dbReference>
<name>A0AAV6HFU4_9TELE</name>
<keyword evidence="12" id="KW-0735">Signal-anchor</keyword>
<dbReference type="EMBL" id="JADWDJ010000001">
    <property type="protein sequence ID" value="KAG5286223.1"/>
    <property type="molecule type" value="Genomic_DNA"/>
</dbReference>
<accession>A0AAV6HFU4</accession>
<keyword evidence="9" id="KW-0053">Apoptosis</keyword>
<comment type="function">
    <text evidence="15">Cytokine that binds to TNFRSF10A/TRAILR1, TNFRSF10B/TRAILR2, TNFRSF10C/TRAILR3, TNFRSF10D/TRAILR4 and possibly also to TNFRSF11B/OPG. Induces apoptosis. Its activity may be modulated by binding to the decoy receptors TNFRSF10C/TRAILR3, TNFRSF10D/TRAILR4 and TNFRSF11B/OPG that cannot induce apoptosis.</text>
</comment>
<evidence type="ECO:0000256" key="11">
    <source>
        <dbReference type="ARBA" id="ARBA00022833"/>
    </source>
</evidence>
<evidence type="ECO:0000256" key="10">
    <source>
        <dbReference type="ARBA" id="ARBA00022723"/>
    </source>
</evidence>
<dbReference type="GO" id="GO:0046872">
    <property type="term" value="F:metal ion binding"/>
    <property type="evidence" value="ECO:0007669"/>
    <property type="project" value="UniProtKB-KW"/>
</dbReference>
<evidence type="ECO:0000256" key="12">
    <source>
        <dbReference type="ARBA" id="ARBA00022968"/>
    </source>
</evidence>
<evidence type="ECO:0000256" key="14">
    <source>
        <dbReference type="ARBA" id="ARBA00023136"/>
    </source>
</evidence>
<comment type="subunit">
    <text evidence="16">Homotrimer. One TNFSF10 homotrimer interacts with three TNFSF10A mononers. One TNFSF10 homotrimer interacts with three TNFSF10B mononers.</text>
</comment>
<dbReference type="GO" id="GO:0005615">
    <property type="term" value="C:extracellular space"/>
    <property type="evidence" value="ECO:0007669"/>
    <property type="project" value="UniProtKB-KW"/>
</dbReference>
<protein>
    <recommendedName>
        <fullName evidence="17">Tumor necrosis factor ligand superfamily member 10</fullName>
    </recommendedName>
    <alternativeName>
        <fullName evidence="18">TNF-related apoptosis-inducing ligand</fullName>
    </alternativeName>
</protein>
<feature type="transmembrane region" description="Helical" evidence="20">
    <location>
        <begin position="7"/>
        <end position="31"/>
    </location>
</feature>
<evidence type="ECO:0000256" key="5">
    <source>
        <dbReference type="ARBA" id="ARBA00022514"/>
    </source>
</evidence>
<comment type="caution">
    <text evidence="22">The sequence shown here is derived from an EMBL/GenBank/DDBJ whole genome shotgun (WGS) entry which is preliminary data.</text>
</comment>
<keyword evidence="14 20" id="KW-0472">Membrane</keyword>
<evidence type="ECO:0000313" key="22">
    <source>
        <dbReference type="EMBL" id="KAG5286223.1"/>
    </source>
</evidence>
<dbReference type="PIRSF" id="PIRSF038013">
    <property type="entry name" value="TNF10_TNF11"/>
    <property type="match status" value="1"/>
</dbReference>
<dbReference type="InterPro" id="IPR017355">
    <property type="entry name" value="TNF_ligand_10/11"/>
</dbReference>
<keyword evidence="4" id="KW-1003">Cell membrane</keyword>
<feature type="domain" description="THD" evidence="21">
    <location>
        <begin position="118"/>
        <end position="277"/>
    </location>
</feature>
<dbReference type="GO" id="GO:2001238">
    <property type="term" value="P:positive regulation of extrinsic apoptotic signaling pathway"/>
    <property type="evidence" value="ECO:0007669"/>
    <property type="project" value="UniProtKB-ARBA"/>
</dbReference>
<dbReference type="InterPro" id="IPR008983">
    <property type="entry name" value="Tumour_necrosis_fac-like_dom"/>
</dbReference>
<sequence length="278" mass="31807">MESSHSLYLGLILLGAVLLQTVAVAISFLYFNYALSTVKQAFSRSSVSCLMGTSILYDKEERKYDPCWQILQQLQYRIEKTMAFEKATFNTEFNSDVRGEWISPSTVENYVYGHRPEIAAHLTARPTFLTKEDTDIESPPSNAKVLGQKIEAWEFQRGLAFQSNLVMSDGELIFPQAGLYYIYSQTYFRLSQQESEEEYGEVLQYIYQKMSSYPVPILLMKNARTTCWSRDQDYGLYSIYQAAVVPLSTGDRVFVTVSNISTLDMDERTSFFGAFLVT</sequence>
<evidence type="ECO:0000256" key="8">
    <source>
        <dbReference type="ARBA" id="ARBA00022692"/>
    </source>
</evidence>
<dbReference type="SMART" id="SM00207">
    <property type="entry name" value="TNF"/>
    <property type="match status" value="1"/>
</dbReference>
<evidence type="ECO:0000256" key="6">
    <source>
        <dbReference type="ARBA" id="ARBA00022525"/>
    </source>
</evidence>